<feature type="region of interest" description="Disordered" evidence="1">
    <location>
        <begin position="457"/>
        <end position="493"/>
    </location>
</feature>
<evidence type="ECO:0000256" key="1">
    <source>
        <dbReference type="SAM" id="MobiDB-lite"/>
    </source>
</evidence>
<feature type="domain" description="DUF7869" evidence="2">
    <location>
        <begin position="223"/>
        <end position="309"/>
    </location>
</feature>
<dbReference type="PANTHER" id="PTHR34415">
    <property type="entry name" value="INTEGRASE CATALYTIC DOMAIN-CONTAINING PROTEIN"/>
    <property type="match status" value="1"/>
</dbReference>
<dbReference type="PANTHER" id="PTHR34415:SF1">
    <property type="entry name" value="INTEGRASE CATALYTIC DOMAIN-CONTAINING PROTEIN"/>
    <property type="match status" value="1"/>
</dbReference>
<evidence type="ECO:0000259" key="2">
    <source>
        <dbReference type="Pfam" id="PF25273"/>
    </source>
</evidence>
<dbReference type="AlphaFoldDB" id="A0A6A4B909"/>
<dbReference type="InterPro" id="IPR057191">
    <property type="entry name" value="DUF7869"/>
</dbReference>
<name>A0A6A4B909_9STRA</name>
<feature type="compositionally biased region" description="Basic residues" evidence="1">
    <location>
        <begin position="473"/>
        <end position="484"/>
    </location>
</feature>
<keyword evidence="4" id="KW-1185">Reference proteome</keyword>
<accession>A0A6A4B909</accession>
<protein>
    <recommendedName>
        <fullName evidence="2">DUF7869 domain-containing protein</fullName>
    </recommendedName>
</protein>
<proteinExistence type="predicted"/>
<evidence type="ECO:0000313" key="4">
    <source>
        <dbReference type="Proteomes" id="UP000434957"/>
    </source>
</evidence>
<evidence type="ECO:0000313" key="3">
    <source>
        <dbReference type="EMBL" id="KAE9269889.1"/>
    </source>
</evidence>
<dbReference type="EMBL" id="QXFT01006164">
    <property type="protein sequence ID" value="KAE9269889.1"/>
    <property type="molecule type" value="Genomic_DNA"/>
</dbReference>
<reference evidence="3 4" key="1">
    <citation type="submission" date="2018-08" db="EMBL/GenBank/DDBJ databases">
        <title>Genomic investigation of the strawberry pathogen Phytophthora fragariae indicates pathogenicity is determined by transcriptional variation in three key races.</title>
        <authorList>
            <person name="Adams T.M."/>
            <person name="Armitage A.D."/>
            <person name="Sobczyk M.K."/>
            <person name="Bates H.J."/>
            <person name="Dunwell J.M."/>
            <person name="Nellist C.F."/>
            <person name="Harrison R.J."/>
        </authorList>
    </citation>
    <scope>NUCLEOTIDE SEQUENCE [LARGE SCALE GENOMIC DNA]</scope>
    <source>
        <strain evidence="3 4">SCRP333</strain>
    </source>
</reference>
<dbReference type="Pfam" id="PF25273">
    <property type="entry name" value="DUF7869"/>
    <property type="match status" value="1"/>
</dbReference>
<feature type="non-terminal residue" evidence="3">
    <location>
        <position position="493"/>
    </location>
</feature>
<gene>
    <name evidence="3" type="ORF">PR003_g31005</name>
</gene>
<dbReference type="Proteomes" id="UP000434957">
    <property type="component" value="Unassembled WGS sequence"/>
</dbReference>
<comment type="caution">
    <text evidence="3">The sequence shown here is derived from an EMBL/GenBank/DDBJ whole genome shotgun (WGS) entry which is preliminary data.</text>
</comment>
<organism evidence="3 4">
    <name type="scientific">Phytophthora rubi</name>
    <dbReference type="NCBI Taxonomy" id="129364"/>
    <lineage>
        <taxon>Eukaryota</taxon>
        <taxon>Sar</taxon>
        <taxon>Stramenopiles</taxon>
        <taxon>Oomycota</taxon>
        <taxon>Peronosporomycetes</taxon>
        <taxon>Peronosporales</taxon>
        <taxon>Peronosporaceae</taxon>
        <taxon>Phytophthora</taxon>
    </lineage>
</organism>
<sequence>MWKTLHARYADDITSRDPNARVISYSRFTQYVHFHYPGVRLTRSAEDVCDCCVRLKVQLSRDDISEEERVELCKAKNMHLSAAIAQRRFVSTFIKSYVAVHAPHQAAVGDALPDVYDEAHLEPLVPISYHDERRDEQPATSAPPPIVLIQAEDFGGGISMPHYGDTRPSVDYFNSNLIIQNFVVADITNGTNYVYFYDERAQGKGADALCSLRLLYHLTALHKSVSDGTAAPEISFSVLDNCVGQNKSRVVMMFFAFLSVVFPYKKVVLCFLLPGHSHNIADRVVAWCRGATRGQNLYTPKDLVKEVNNIHSVEGVFLDHSDSARPFFTDWEPLLSKYFAPPPPGYTANYLFEFDSGVCTARALVDTSDEEAVTFAMVRPGMIDGVVHGVLHDLFGHSVTDIRQASIKDVQLPRHSVRELTAKKLASLSAKYFSIPPPFLGYYPSVPEAIVRAGDDDVSQLAQTDTTTEPKKKVGRPRTKKPRILPKQPSILQ</sequence>